<name>A0ABV0XUN0_9TELE</name>
<dbReference type="EMBL" id="JAHRIP010012515">
    <property type="protein sequence ID" value="MEQ2285091.1"/>
    <property type="molecule type" value="Genomic_DNA"/>
</dbReference>
<comment type="caution">
    <text evidence="2">The sequence shown here is derived from an EMBL/GenBank/DDBJ whole genome shotgun (WGS) entry which is preliminary data.</text>
</comment>
<keyword evidence="3" id="KW-1185">Reference proteome</keyword>
<evidence type="ECO:0000313" key="3">
    <source>
        <dbReference type="Proteomes" id="UP001469553"/>
    </source>
</evidence>
<reference evidence="2 3" key="1">
    <citation type="submission" date="2021-06" db="EMBL/GenBank/DDBJ databases">
        <authorList>
            <person name="Palmer J.M."/>
        </authorList>
    </citation>
    <scope>NUCLEOTIDE SEQUENCE [LARGE SCALE GENOMIC DNA]</scope>
    <source>
        <strain evidence="2 3">AS_MEX2019</strain>
        <tissue evidence="2">Muscle</tissue>
    </source>
</reference>
<protein>
    <submittedName>
        <fullName evidence="2">Uncharacterized protein</fullName>
    </submittedName>
</protein>
<dbReference type="Proteomes" id="UP001469553">
    <property type="component" value="Unassembled WGS sequence"/>
</dbReference>
<organism evidence="2 3">
    <name type="scientific">Ameca splendens</name>
    <dbReference type="NCBI Taxonomy" id="208324"/>
    <lineage>
        <taxon>Eukaryota</taxon>
        <taxon>Metazoa</taxon>
        <taxon>Chordata</taxon>
        <taxon>Craniata</taxon>
        <taxon>Vertebrata</taxon>
        <taxon>Euteleostomi</taxon>
        <taxon>Actinopterygii</taxon>
        <taxon>Neopterygii</taxon>
        <taxon>Teleostei</taxon>
        <taxon>Neoteleostei</taxon>
        <taxon>Acanthomorphata</taxon>
        <taxon>Ovalentaria</taxon>
        <taxon>Atherinomorphae</taxon>
        <taxon>Cyprinodontiformes</taxon>
        <taxon>Goodeidae</taxon>
        <taxon>Ameca</taxon>
    </lineage>
</organism>
<gene>
    <name evidence="2" type="ORF">AMECASPLE_028355</name>
</gene>
<feature type="region of interest" description="Disordered" evidence="1">
    <location>
        <begin position="90"/>
        <end position="109"/>
    </location>
</feature>
<proteinExistence type="predicted"/>
<feature type="compositionally biased region" description="Basic and acidic residues" evidence="1">
    <location>
        <begin position="99"/>
        <end position="109"/>
    </location>
</feature>
<evidence type="ECO:0000313" key="2">
    <source>
        <dbReference type="EMBL" id="MEQ2285091.1"/>
    </source>
</evidence>
<accession>A0ABV0XUN0</accession>
<evidence type="ECO:0000256" key="1">
    <source>
        <dbReference type="SAM" id="MobiDB-lite"/>
    </source>
</evidence>
<sequence>MCEKNPCTDSINIHKIIKEIKQHHHFKVTIHKKVCKNKSTGFGFVNNKNTVDHVKEQEQRLSSTLFKMVSRLQGFGFFLLKLILFAWQQTQKTSGGNQSREDTRTKNIR</sequence>